<dbReference type="EMBL" id="CP003924">
    <property type="protein sequence ID" value="AGS33756.1"/>
    <property type="molecule type" value="Genomic_DNA"/>
</dbReference>
<keyword evidence="2" id="KW-1185">Reference proteome</keyword>
<dbReference type="KEGG" id="cmd:B841_01365"/>
<reference evidence="1 2" key="1">
    <citation type="submission" date="2012-11" db="EMBL/GenBank/DDBJ databases">
        <title>The complete genome sequence of Corynebacterium maris Coryn-1 (=DSM 45190).</title>
        <authorList>
            <person name="Schaffert L."/>
            <person name="Albersmeier A."/>
            <person name="Kalinowski J."/>
            <person name="Ruckert C."/>
        </authorList>
    </citation>
    <scope>NUCLEOTIDE SEQUENCE [LARGE SCALE GENOMIC DNA]</scope>
    <source>
        <strain evidence="2">Coryn-1</strain>
    </source>
</reference>
<dbReference type="AlphaFoldDB" id="S5TFP0"/>
<protein>
    <submittedName>
        <fullName evidence="1">Uncharacterized protein</fullName>
    </submittedName>
</protein>
<dbReference type="eggNOG" id="ENOG5032REF">
    <property type="taxonomic scope" value="Bacteria"/>
</dbReference>
<name>S5TFP0_9CORY</name>
<proteinExistence type="predicted"/>
<evidence type="ECO:0000313" key="1">
    <source>
        <dbReference type="EMBL" id="AGS33756.1"/>
    </source>
</evidence>
<dbReference type="OrthoDB" id="4426448at2"/>
<sequence>MATGTVDDDRRFAATFDFGGVDTGLVMTEENDTEVRCELLVIAHESEVMLSAAVTEAADMLQKANGTVPAQPGVLLPDLGTRAGLTADGDLLMEHGLLIAPTLWGGQTPHVREDGRMTLILQLALLTDEEYSIGVDQGVDKLLRRLHRRGEDLADWRRD</sequence>
<organism evidence="1 2">
    <name type="scientific">Corynebacterium maris DSM 45190</name>
    <dbReference type="NCBI Taxonomy" id="1224163"/>
    <lineage>
        <taxon>Bacteria</taxon>
        <taxon>Bacillati</taxon>
        <taxon>Actinomycetota</taxon>
        <taxon>Actinomycetes</taxon>
        <taxon>Mycobacteriales</taxon>
        <taxon>Corynebacteriaceae</taxon>
        <taxon>Corynebacterium</taxon>
    </lineage>
</organism>
<dbReference type="RefSeq" id="WP_020933691.1">
    <property type="nucleotide sequence ID" value="NC_021915.1"/>
</dbReference>
<dbReference type="Proteomes" id="UP000015388">
    <property type="component" value="Chromosome"/>
</dbReference>
<accession>S5TFP0</accession>
<evidence type="ECO:0000313" key="2">
    <source>
        <dbReference type="Proteomes" id="UP000015388"/>
    </source>
</evidence>
<gene>
    <name evidence="1" type="ORF">B841_01365</name>
</gene>
<dbReference type="HOGENOM" id="CLU_118024_0_0_11"/>
<dbReference type="PATRIC" id="fig|1224163.3.peg.276"/>